<evidence type="ECO:0000313" key="2">
    <source>
        <dbReference type="EMBL" id="EOC99365.1"/>
    </source>
</evidence>
<dbReference type="eggNOG" id="ENOG5033JJJ">
    <property type="taxonomic scope" value="Bacteria"/>
</dbReference>
<name>R1CKX4_9FIRM</name>
<feature type="transmembrane region" description="Helical" evidence="1">
    <location>
        <begin position="81"/>
        <end position="106"/>
    </location>
</feature>
<keyword evidence="3" id="KW-1185">Reference proteome</keyword>
<sequence>MFVIPSNNKIDEERLYDKAMYDLTSVDECLSICVHEYDIERNKKQSFDNRASLIITVLTAIIIAIYDKIPLKSALSMLDEPLTFVVLMQIITTVLIYILLITAFYYGIRIISVKTFENFDITIIDGDFIAAAKMDSVSKLLEIYLNLTVIHRRKNETFDTTYKRGRD</sequence>
<dbReference type="EMBL" id="ARZA01000277">
    <property type="protein sequence ID" value="EOC99365.1"/>
    <property type="molecule type" value="Genomic_DNA"/>
</dbReference>
<dbReference type="STRING" id="1304284.L21TH_2623"/>
<feature type="transmembrane region" description="Helical" evidence="1">
    <location>
        <begin position="51"/>
        <end position="69"/>
    </location>
</feature>
<accession>R1CKX4</accession>
<keyword evidence="1" id="KW-0812">Transmembrane</keyword>
<comment type="caution">
    <text evidence="2">The sequence shown here is derived from an EMBL/GenBank/DDBJ whole genome shotgun (WGS) entry which is preliminary data.</text>
</comment>
<keyword evidence="1" id="KW-0472">Membrane</keyword>
<dbReference type="OrthoDB" id="9865360at2"/>
<evidence type="ECO:0000313" key="3">
    <source>
        <dbReference type="Proteomes" id="UP000013378"/>
    </source>
</evidence>
<evidence type="ECO:0000256" key="1">
    <source>
        <dbReference type="SAM" id="Phobius"/>
    </source>
</evidence>
<proteinExistence type="predicted"/>
<reference evidence="2 3" key="1">
    <citation type="journal article" date="2015" name="Geomicrobiol. J.">
        <title>Caldisalinibacter kiritimatiensis gen. nov., sp. nov., a moderately thermohalophilic thiosulfate-reducing bacterium from a hypersaline microbial mat.</title>
        <authorList>
            <person name="Ben Hania W."/>
            <person name="Joseph M."/>
            <person name="Fiebig A."/>
            <person name="Bunk B."/>
            <person name="Klenk H.-P."/>
            <person name="Fardeau M.-L."/>
            <person name="Spring S."/>
        </authorList>
    </citation>
    <scope>NUCLEOTIDE SEQUENCE [LARGE SCALE GENOMIC DNA]</scope>
    <source>
        <strain evidence="2 3">L21-TH-D2</strain>
    </source>
</reference>
<dbReference type="RefSeq" id="WP_006317365.1">
    <property type="nucleotide sequence ID" value="NZ_ARZA01000277.1"/>
</dbReference>
<dbReference type="AlphaFoldDB" id="R1CKX4"/>
<organism evidence="2 3">
    <name type="scientific">Caldisalinibacter kiritimatiensis</name>
    <dbReference type="NCBI Taxonomy" id="1304284"/>
    <lineage>
        <taxon>Bacteria</taxon>
        <taxon>Bacillati</taxon>
        <taxon>Bacillota</taxon>
        <taxon>Tissierellia</taxon>
        <taxon>Tissierellales</taxon>
        <taxon>Thermohalobacteraceae</taxon>
        <taxon>Caldisalinibacter</taxon>
    </lineage>
</organism>
<keyword evidence="1" id="KW-1133">Transmembrane helix</keyword>
<protein>
    <submittedName>
        <fullName evidence="2">Uncharacterized protein</fullName>
    </submittedName>
</protein>
<gene>
    <name evidence="2" type="ORF">L21TH_2623</name>
</gene>
<dbReference type="Proteomes" id="UP000013378">
    <property type="component" value="Unassembled WGS sequence"/>
</dbReference>